<dbReference type="PROSITE" id="PS50112">
    <property type="entry name" value="PAS"/>
    <property type="match status" value="1"/>
</dbReference>
<dbReference type="InterPro" id="IPR000014">
    <property type="entry name" value="PAS"/>
</dbReference>
<reference evidence="3 4" key="1">
    <citation type="submission" date="2023-10" db="EMBL/GenBank/DDBJ databases">
        <title>Psychrosphaera aquimaarina strain SW33 isolated from seawater.</title>
        <authorList>
            <person name="Bayburt H."/>
            <person name="Kim J.M."/>
            <person name="Choi B.J."/>
            <person name="Jeon C.O."/>
        </authorList>
    </citation>
    <scope>NUCLEOTIDE SEQUENCE [LARGE SCALE GENOMIC DNA]</scope>
    <source>
        <strain evidence="3 4">KCTC 52743</strain>
    </source>
</reference>
<evidence type="ECO:0000313" key="4">
    <source>
        <dbReference type="Proteomes" id="UP001257914"/>
    </source>
</evidence>
<dbReference type="CDD" id="cd00130">
    <property type="entry name" value="PAS"/>
    <property type="match status" value="1"/>
</dbReference>
<keyword evidence="4" id="KW-1185">Reference proteome</keyword>
<feature type="domain" description="PAS" evidence="2">
    <location>
        <begin position="264"/>
        <end position="328"/>
    </location>
</feature>
<name>A0ABU3R2G6_9GAMM</name>
<dbReference type="Proteomes" id="UP001257914">
    <property type="component" value="Unassembled WGS sequence"/>
</dbReference>
<dbReference type="NCBIfam" id="TIGR00229">
    <property type="entry name" value="sensory_box"/>
    <property type="match status" value="1"/>
</dbReference>
<dbReference type="InterPro" id="IPR003594">
    <property type="entry name" value="HATPase_dom"/>
</dbReference>
<dbReference type="PANTHER" id="PTHR43547:SF2">
    <property type="entry name" value="HYBRID SIGNAL TRANSDUCTION HISTIDINE KINASE C"/>
    <property type="match status" value="1"/>
</dbReference>
<dbReference type="PANTHER" id="PTHR43547">
    <property type="entry name" value="TWO-COMPONENT HISTIDINE KINASE"/>
    <property type="match status" value="1"/>
</dbReference>
<organism evidence="3 4">
    <name type="scientific">Psychrosphaera aquimarina</name>
    <dbReference type="NCBI Taxonomy" id="2044854"/>
    <lineage>
        <taxon>Bacteria</taxon>
        <taxon>Pseudomonadati</taxon>
        <taxon>Pseudomonadota</taxon>
        <taxon>Gammaproteobacteria</taxon>
        <taxon>Alteromonadales</taxon>
        <taxon>Pseudoalteromonadaceae</taxon>
        <taxon>Psychrosphaera</taxon>
    </lineage>
</organism>
<evidence type="ECO:0000256" key="1">
    <source>
        <dbReference type="ARBA" id="ARBA00022553"/>
    </source>
</evidence>
<proteinExistence type="predicted"/>
<dbReference type="Gene3D" id="3.30.565.10">
    <property type="entry name" value="Histidine kinase-like ATPase, C-terminal domain"/>
    <property type="match status" value="1"/>
</dbReference>
<comment type="caution">
    <text evidence="3">The sequence shown here is derived from an EMBL/GenBank/DDBJ whole genome shotgun (WGS) entry which is preliminary data.</text>
</comment>
<dbReference type="EMBL" id="JAWCUA010000010">
    <property type="protein sequence ID" value="MDU0113861.1"/>
    <property type="molecule type" value="Genomic_DNA"/>
</dbReference>
<gene>
    <name evidence="3" type="ORF">RT723_12805</name>
</gene>
<accession>A0ABU3R2G6</accession>
<dbReference type="SUPFAM" id="SSF55874">
    <property type="entry name" value="ATPase domain of HSP90 chaperone/DNA topoisomerase II/histidine kinase"/>
    <property type="match status" value="1"/>
</dbReference>
<dbReference type="RefSeq" id="WP_315947457.1">
    <property type="nucleotide sequence ID" value="NZ_JAWCUA010000010.1"/>
</dbReference>
<sequence>MVRTPKHLLIVDNTTTCAMRIKTLAQIHGAKAKLVHWSEWDRFSINEMENLPCMLIIEQTVPLHVVHSLLDTLPNIPLFILFNPNKPLIPWPIKRQINPLSSALSNFEIVSIIEPYWLEDKTINLPNVVVIDSAPESAFQINSVLSQAHIPCTLTHEVNLTLLHGVDLVLVNITENKDRLGQLEKIKQTYPLIGVIVYGEHKSLSSFKFIEFALKVGVNDILDIQKLESNWLAKFNRVWQKTAEMKEELLVSSNIQKSFDVLLEKSLISEVLMANSMDGILAFSEDGSILKNNDGFCELLGLIDEQVKNANVFNLISSQSKKQLQKLLYSDYLFQQQFLNLHLLHEHGVAIPVSVSINRINLHGQYVYIAVMRNNVNQQLQKKILVQQNARLEHKVKEVERQKELLVEFTRKNNRKQNMFMSHFTRYLIAQNESENQMTNEVIHKLYNLDLICKLRAEQEPIRFQTTNLKTMIDKTLVVLEDAISAKKISVINDVNTEVVVRFTEDHLQKIIYELLHNSVLYNLQEASIQITSQYQAEQRVELIIADTGLGILEHKQLSIFDLQEINDGTSIETCCTGLPLCKLLAQHNQADIQVDNNYQKTKVIGSIFSLYMEKE</sequence>
<evidence type="ECO:0000313" key="3">
    <source>
        <dbReference type="EMBL" id="MDU0113861.1"/>
    </source>
</evidence>
<keyword evidence="1" id="KW-0597">Phosphoprotein</keyword>
<evidence type="ECO:0000259" key="2">
    <source>
        <dbReference type="PROSITE" id="PS50112"/>
    </source>
</evidence>
<dbReference type="Pfam" id="PF02518">
    <property type="entry name" value="HATPase_c"/>
    <property type="match status" value="1"/>
</dbReference>
<dbReference type="InterPro" id="IPR035965">
    <property type="entry name" value="PAS-like_dom_sf"/>
</dbReference>
<protein>
    <submittedName>
        <fullName evidence="3">PAS domain S-box protein</fullName>
    </submittedName>
</protein>
<dbReference type="SUPFAM" id="SSF55785">
    <property type="entry name" value="PYP-like sensor domain (PAS domain)"/>
    <property type="match status" value="1"/>
</dbReference>
<dbReference type="InterPro" id="IPR036890">
    <property type="entry name" value="HATPase_C_sf"/>
</dbReference>
<dbReference type="Gene3D" id="3.30.450.20">
    <property type="entry name" value="PAS domain"/>
    <property type="match status" value="1"/>
</dbReference>